<keyword evidence="3" id="KW-1185">Reference proteome</keyword>
<reference evidence="2 3" key="1">
    <citation type="submission" date="2019-07" db="EMBL/GenBank/DDBJ databases">
        <title>WGS assembly of Gossypium tomentosum.</title>
        <authorList>
            <person name="Chen Z.J."/>
            <person name="Sreedasyam A."/>
            <person name="Ando A."/>
            <person name="Song Q."/>
            <person name="De L."/>
            <person name="Hulse-Kemp A."/>
            <person name="Ding M."/>
            <person name="Ye W."/>
            <person name="Kirkbride R."/>
            <person name="Jenkins J."/>
            <person name="Plott C."/>
            <person name="Lovell J."/>
            <person name="Lin Y.-M."/>
            <person name="Vaughn R."/>
            <person name="Liu B."/>
            <person name="Li W."/>
            <person name="Simpson S."/>
            <person name="Scheffler B."/>
            <person name="Saski C."/>
            <person name="Grover C."/>
            <person name="Hu G."/>
            <person name="Conover J."/>
            <person name="Carlson J."/>
            <person name="Shu S."/>
            <person name="Boston L."/>
            <person name="Williams M."/>
            <person name="Peterson D."/>
            <person name="Mcgee K."/>
            <person name="Jones D."/>
            <person name="Wendel J."/>
            <person name="Stelly D."/>
            <person name="Grimwood J."/>
            <person name="Schmutz J."/>
        </authorList>
    </citation>
    <scope>NUCLEOTIDE SEQUENCE [LARGE SCALE GENOMIC DNA]</scope>
    <source>
        <strain evidence="2">7179.01</strain>
    </source>
</reference>
<evidence type="ECO:0000313" key="2">
    <source>
        <dbReference type="EMBL" id="TYH99073.1"/>
    </source>
</evidence>
<feature type="region of interest" description="Disordered" evidence="1">
    <location>
        <begin position="1"/>
        <end position="32"/>
    </location>
</feature>
<proteinExistence type="predicted"/>
<evidence type="ECO:0000256" key="1">
    <source>
        <dbReference type="SAM" id="MobiDB-lite"/>
    </source>
</evidence>
<accession>A0A5D2N6M2</accession>
<sequence>MPKSEQSDSATPNPQTAAAMEQPAEESSNRLPSYVFARATTAGPTDWSMCSSESLFSIQMGNMSYTREQLNWIDSKEGSNGVIEANAAETMEKESQHKDNVPQDLPHSTSVSRNSDASLKSFAFPILTGEADKNGTEAPCTKNKNQPSLPSTPETIPEIPSETATESPKEASKSPKETPKSPAPNAPKSGGPRKWFGCFSCCSSGS</sequence>
<evidence type="ECO:0000313" key="3">
    <source>
        <dbReference type="Proteomes" id="UP000322667"/>
    </source>
</evidence>
<organism evidence="2 3">
    <name type="scientific">Gossypium tomentosum</name>
    <name type="common">Hawaiian cotton</name>
    <name type="synonym">Gossypium sandvicense</name>
    <dbReference type="NCBI Taxonomy" id="34277"/>
    <lineage>
        <taxon>Eukaryota</taxon>
        <taxon>Viridiplantae</taxon>
        <taxon>Streptophyta</taxon>
        <taxon>Embryophyta</taxon>
        <taxon>Tracheophyta</taxon>
        <taxon>Spermatophyta</taxon>
        <taxon>Magnoliopsida</taxon>
        <taxon>eudicotyledons</taxon>
        <taxon>Gunneridae</taxon>
        <taxon>Pentapetalae</taxon>
        <taxon>rosids</taxon>
        <taxon>malvids</taxon>
        <taxon>Malvales</taxon>
        <taxon>Malvaceae</taxon>
        <taxon>Malvoideae</taxon>
        <taxon>Gossypium</taxon>
    </lineage>
</organism>
<feature type="compositionally biased region" description="Basic and acidic residues" evidence="1">
    <location>
        <begin position="167"/>
        <end position="179"/>
    </location>
</feature>
<dbReference type="PANTHER" id="PTHR33673">
    <property type="entry name" value="SUPPRESSOR SRP40-LIKE PROTEIN"/>
    <property type="match status" value="1"/>
</dbReference>
<dbReference type="Proteomes" id="UP000322667">
    <property type="component" value="Chromosome A11"/>
</dbReference>
<protein>
    <submittedName>
        <fullName evidence="2">Uncharacterized protein</fullName>
    </submittedName>
</protein>
<dbReference type="AlphaFoldDB" id="A0A5D2N6M2"/>
<feature type="compositionally biased region" description="Polar residues" evidence="1">
    <location>
        <begin position="142"/>
        <end position="154"/>
    </location>
</feature>
<dbReference type="EMBL" id="CM017620">
    <property type="protein sequence ID" value="TYH99073.1"/>
    <property type="molecule type" value="Genomic_DNA"/>
</dbReference>
<gene>
    <name evidence="2" type="ORF">ES332_A11G041600v1</name>
</gene>
<name>A0A5D2N6M2_GOSTO</name>
<feature type="compositionally biased region" description="Basic and acidic residues" evidence="1">
    <location>
        <begin position="90"/>
        <end position="101"/>
    </location>
</feature>
<feature type="compositionally biased region" description="Polar residues" evidence="1">
    <location>
        <begin position="106"/>
        <end position="116"/>
    </location>
</feature>
<feature type="region of interest" description="Disordered" evidence="1">
    <location>
        <begin position="130"/>
        <end position="194"/>
    </location>
</feature>
<feature type="compositionally biased region" description="Polar residues" evidence="1">
    <location>
        <begin position="7"/>
        <end position="16"/>
    </location>
</feature>
<feature type="region of interest" description="Disordered" evidence="1">
    <location>
        <begin position="86"/>
        <end position="116"/>
    </location>
</feature>
<dbReference type="PANTHER" id="PTHR33673:SF38">
    <property type="entry name" value="CHROMODOMAIN-HELICASE-DNA-BINDING PROTEIN 7-LIKE"/>
    <property type="match status" value="1"/>
</dbReference>